<dbReference type="Gene3D" id="3.60.21.70">
    <property type="entry name" value="PhoD-like phosphatase"/>
    <property type="match status" value="1"/>
</dbReference>
<comment type="caution">
    <text evidence="3">The sequence shown here is derived from an EMBL/GenBank/DDBJ whole genome shotgun (WGS) entry which is preliminary data.</text>
</comment>
<dbReference type="PANTHER" id="PTHR43606:SF2">
    <property type="entry name" value="ALKALINE PHOSPHATASE FAMILY PROTEIN (AFU_ORTHOLOGUE AFUA_5G03860)"/>
    <property type="match status" value="1"/>
</dbReference>
<dbReference type="EMBL" id="JAUHHC010000001">
    <property type="protein sequence ID" value="MDN3919655.1"/>
    <property type="molecule type" value="Genomic_DNA"/>
</dbReference>
<dbReference type="InterPro" id="IPR029052">
    <property type="entry name" value="Metallo-depent_PP-like"/>
</dbReference>
<accession>A0ABT8DMN3</accession>
<dbReference type="Pfam" id="PF09423">
    <property type="entry name" value="PhoD"/>
    <property type="match status" value="1"/>
</dbReference>
<gene>
    <name evidence="3" type="ORF">QWJ38_05085</name>
</gene>
<dbReference type="InterPro" id="IPR052900">
    <property type="entry name" value="Phospholipid_Metab_Enz"/>
</dbReference>
<proteinExistence type="predicted"/>
<keyword evidence="4" id="KW-1185">Reference proteome</keyword>
<dbReference type="SUPFAM" id="SSF56300">
    <property type="entry name" value="Metallo-dependent phosphatases"/>
    <property type="match status" value="1"/>
</dbReference>
<reference evidence="3 4" key="1">
    <citation type="submission" date="2023-06" db="EMBL/GenBank/DDBJ databases">
        <title>Pelomonas sp. PFR6 16S ribosomal RNA gene Genome sequencing and assembly.</title>
        <authorList>
            <person name="Woo H."/>
        </authorList>
    </citation>
    <scope>NUCLEOTIDE SEQUENCE [LARGE SCALE GENOMIC DNA]</scope>
    <source>
        <strain evidence="3 4">PFR6</strain>
    </source>
</reference>
<protein>
    <submittedName>
        <fullName evidence="3">Alkaline phosphatase D family protein</fullName>
    </submittedName>
</protein>
<feature type="domain" description="PhoD-like phosphatase metallophosphatase" evidence="2">
    <location>
        <begin position="214"/>
        <end position="438"/>
    </location>
</feature>
<dbReference type="InterPro" id="IPR018946">
    <property type="entry name" value="PhoD-like_MPP"/>
</dbReference>
<dbReference type="RefSeq" id="WP_290357951.1">
    <property type="nucleotide sequence ID" value="NZ_JAUHHC010000001.1"/>
</dbReference>
<evidence type="ECO:0000259" key="2">
    <source>
        <dbReference type="Pfam" id="PF09423"/>
    </source>
</evidence>
<sequence length="553" mass="60613">MADEEGISLQPPLIRTESALGEDGQQVHLLSALRPEQGWPRLWAWIPVRLDEDDRVEAIGAPFVEPFLRAAQDIGEPLRHALPLQRFPPALPGERRGLLGLFVYAHERALAVEGARPAARLALEALLEAVLAGEGGADPQWQLGLVLRPDGAGEEGGDGAARGELSFVLAACQYPPGVLDHSPDALARPDSTSPAEASLARLVAYCRRHPSGRQASLLILAGDEIYADASSGLFDANNQIERYARPYMQFKAGVIRHLPPSLRRVVHIPDDHEIEDGWEPIAGAPTPPGPQGLLYAAARQAAWTHRWDARPGPAEAGAFWHAFDWRGAAFFIADSRGERQPRRWDLWRDAQMIGQAQREALYAWLKQTAGRPRFVASSALLLPRRRATREHAASCLRSDAWDGYPASLHGLLAELWAQQARDVVFLSGDEHRSGHVSVEIEAVDGGDDRPPLRLYSIHSSALYAPWPFAITRPEEFAAPEAFEFDGQGGQRLRCRVGAWVDHPGDGFLLLRLAADGMALQLWFDRAARPLHSARGETSDGLPAADASLELDPR</sequence>
<evidence type="ECO:0000313" key="4">
    <source>
        <dbReference type="Proteomes" id="UP001228044"/>
    </source>
</evidence>
<feature type="region of interest" description="Disordered" evidence="1">
    <location>
        <begin position="532"/>
        <end position="553"/>
    </location>
</feature>
<evidence type="ECO:0000256" key="1">
    <source>
        <dbReference type="SAM" id="MobiDB-lite"/>
    </source>
</evidence>
<dbReference type="Proteomes" id="UP001228044">
    <property type="component" value="Unassembled WGS sequence"/>
</dbReference>
<dbReference type="InterPro" id="IPR038607">
    <property type="entry name" value="PhoD-like_sf"/>
</dbReference>
<dbReference type="PANTHER" id="PTHR43606">
    <property type="entry name" value="PHOSPHATASE, PUTATIVE (AFU_ORTHOLOGUE AFUA_6G08710)-RELATED"/>
    <property type="match status" value="1"/>
</dbReference>
<organism evidence="3 4">
    <name type="scientific">Roseateles violae</name>
    <dbReference type="NCBI Taxonomy" id="3058042"/>
    <lineage>
        <taxon>Bacteria</taxon>
        <taxon>Pseudomonadati</taxon>
        <taxon>Pseudomonadota</taxon>
        <taxon>Betaproteobacteria</taxon>
        <taxon>Burkholderiales</taxon>
        <taxon>Sphaerotilaceae</taxon>
        <taxon>Roseateles</taxon>
    </lineage>
</organism>
<evidence type="ECO:0000313" key="3">
    <source>
        <dbReference type="EMBL" id="MDN3919655.1"/>
    </source>
</evidence>
<name>A0ABT8DMN3_9BURK</name>